<dbReference type="Pfam" id="PF08240">
    <property type="entry name" value="ADH_N"/>
    <property type="match status" value="1"/>
</dbReference>
<dbReference type="SUPFAM" id="SSF50129">
    <property type="entry name" value="GroES-like"/>
    <property type="match status" value="1"/>
</dbReference>
<evidence type="ECO:0000256" key="1">
    <source>
        <dbReference type="ARBA" id="ARBA00022857"/>
    </source>
</evidence>
<dbReference type="InterPro" id="IPR011032">
    <property type="entry name" value="GroES-like_sf"/>
</dbReference>
<dbReference type="Proteomes" id="UP001500621">
    <property type="component" value="Unassembled WGS sequence"/>
</dbReference>
<accession>A0ABP8W503</accession>
<dbReference type="InterPro" id="IPR013149">
    <property type="entry name" value="ADH-like_C"/>
</dbReference>
<feature type="domain" description="Enoyl reductase (ER)" evidence="3">
    <location>
        <begin position="52"/>
        <end position="384"/>
    </location>
</feature>
<keyword evidence="1" id="KW-0521">NADP</keyword>
<dbReference type="Gene3D" id="3.90.180.10">
    <property type="entry name" value="Medium-chain alcohol dehydrogenases, catalytic domain"/>
    <property type="match status" value="1"/>
</dbReference>
<evidence type="ECO:0000313" key="5">
    <source>
        <dbReference type="Proteomes" id="UP001500621"/>
    </source>
</evidence>
<organism evidence="4 5">
    <name type="scientific">Nocardioides nanhaiensis</name>
    <dbReference type="NCBI Taxonomy" id="1476871"/>
    <lineage>
        <taxon>Bacteria</taxon>
        <taxon>Bacillati</taxon>
        <taxon>Actinomycetota</taxon>
        <taxon>Actinomycetes</taxon>
        <taxon>Propionibacteriales</taxon>
        <taxon>Nocardioidaceae</taxon>
        <taxon>Nocardioides</taxon>
    </lineage>
</organism>
<keyword evidence="5" id="KW-1185">Reference proteome</keyword>
<evidence type="ECO:0000313" key="4">
    <source>
        <dbReference type="EMBL" id="GAA4681019.1"/>
    </source>
</evidence>
<dbReference type="PANTHER" id="PTHR44154:SF1">
    <property type="entry name" value="QUINONE OXIDOREDUCTASE"/>
    <property type="match status" value="1"/>
</dbReference>
<sequence>MRGPETRAHDGDGDEHGGAAMLGAMPSQQSPDRDLTDALPDTMLAAVTTHHGGLDAIAVHEVPVPTPGPGEVLVRVAAAGCNNTDIWTREGSYGSGTGPDAKAGWLGPLDFPRIQGGDVAGTVVAAGSRQGAALVGTRVLVDPALYGDDGPDALPTDVLGSERDGGFAEYVVAPAARVHDVGDSPLDDEQLAALPIAYGTALGMLERGGVREGHTVVVTGASGGVGLAAVQLASARGARVVAVCSGDKADAVRAAGADEVVDRSRGQVAADLARLAPEGYDAAVDVIAGEVLEAGVGLMRPGGRWVVAGALGGWEVRLDVRRLYLADISLVGSTMHTPRIFDLLVGVARQGAVAPVVAARYPLAEVVEAQRQLERREHVGKIVVVP</sequence>
<evidence type="ECO:0000256" key="2">
    <source>
        <dbReference type="SAM" id="MobiDB-lite"/>
    </source>
</evidence>
<dbReference type="Pfam" id="PF00107">
    <property type="entry name" value="ADH_zinc_N"/>
    <property type="match status" value="1"/>
</dbReference>
<comment type="caution">
    <text evidence="4">The sequence shown here is derived from an EMBL/GenBank/DDBJ whole genome shotgun (WGS) entry which is preliminary data.</text>
</comment>
<dbReference type="RefSeq" id="WP_345264869.1">
    <property type="nucleotide sequence ID" value="NZ_BAABIM010000002.1"/>
</dbReference>
<name>A0ABP8W503_9ACTN</name>
<evidence type="ECO:0000259" key="3">
    <source>
        <dbReference type="SMART" id="SM00829"/>
    </source>
</evidence>
<feature type="compositionally biased region" description="Basic and acidic residues" evidence="2">
    <location>
        <begin position="1"/>
        <end position="17"/>
    </location>
</feature>
<dbReference type="InterPro" id="IPR051603">
    <property type="entry name" value="Zinc-ADH_QOR/CCCR"/>
</dbReference>
<dbReference type="PANTHER" id="PTHR44154">
    <property type="entry name" value="QUINONE OXIDOREDUCTASE"/>
    <property type="match status" value="1"/>
</dbReference>
<dbReference type="InterPro" id="IPR020843">
    <property type="entry name" value="ER"/>
</dbReference>
<gene>
    <name evidence="4" type="ORF">GCM10023226_17750</name>
</gene>
<reference evidence="5" key="1">
    <citation type="journal article" date="2019" name="Int. J. Syst. Evol. Microbiol.">
        <title>The Global Catalogue of Microorganisms (GCM) 10K type strain sequencing project: providing services to taxonomists for standard genome sequencing and annotation.</title>
        <authorList>
            <consortium name="The Broad Institute Genomics Platform"/>
            <consortium name="The Broad Institute Genome Sequencing Center for Infectious Disease"/>
            <person name="Wu L."/>
            <person name="Ma J."/>
        </authorList>
    </citation>
    <scope>NUCLEOTIDE SEQUENCE [LARGE SCALE GENOMIC DNA]</scope>
    <source>
        <strain evidence="5">JCM 18127</strain>
    </source>
</reference>
<dbReference type="Gene3D" id="3.40.50.720">
    <property type="entry name" value="NAD(P)-binding Rossmann-like Domain"/>
    <property type="match status" value="1"/>
</dbReference>
<dbReference type="SUPFAM" id="SSF51735">
    <property type="entry name" value="NAD(P)-binding Rossmann-fold domains"/>
    <property type="match status" value="1"/>
</dbReference>
<protein>
    <submittedName>
        <fullName evidence="4">Alcohol dehydrogenase family protein</fullName>
    </submittedName>
</protein>
<feature type="region of interest" description="Disordered" evidence="2">
    <location>
        <begin position="1"/>
        <end position="36"/>
    </location>
</feature>
<dbReference type="InterPro" id="IPR036291">
    <property type="entry name" value="NAD(P)-bd_dom_sf"/>
</dbReference>
<dbReference type="InterPro" id="IPR013154">
    <property type="entry name" value="ADH-like_N"/>
</dbReference>
<dbReference type="EMBL" id="BAABIM010000002">
    <property type="protein sequence ID" value="GAA4681019.1"/>
    <property type="molecule type" value="Genomic_DNA"/>
</dbReference>
<proteinExistence type="predicted"/>
<dbReference type="SMART" id="SM00829">
    <property type="entry name" value="PKS_ER"/>
    <property type="match status" value="1"/>
</dbReference>